<dbReference type="InterPro" id="IPR000566">
    <property type="entry name" value="Lipocln_cytosolic_FA-bd_dom"/>
</dbReference>
<dbReference type="InterPro" id="IPR012674">
    <property type="entry name" value="Calycin"/>
</dbReference>
<feature type="signal peptide" evidence="2">
    <location>
        <begin position="1"/>
        <end position="22"/>
    </location>
</feature>
<evidence type="ECO:0000256" key="2">
    <source>
        <dbReference type="PIRNR" id="PIRNR036893"/>
    </source>
</evidence>
<keyword evidence="2" id="KW-0732">Signal</keyword>
<evidence type="ECO:0000256" key="1">
    <source>
        <dbReference type="ARBA" id="ARBA00006889"/>
    </source>
</evidence>
<dbReference type="SUPFAM" id="SSF50814">
    <property type="entry name" value="Lipocalins"/>
    <property type="match status" value="1"/>
</dbReference>
<keyword evidence="2" id="KW-0446">Lipid-binding</keyword>
<feature type="chain" id="PRO_5045016800" description="Outer membrane lipoprotein Blc" evidence="2">
    <location>
        <begin position="23"/>
        <end position="184"/>
    </location>
</feature>
<protein>
    <recommendedName>
        <fullName evidence="2">Outer membrane lipoprotein Blc</fullName>
    </recommendedName>
</protein>
<comment type="subcellular location">
    <subcellularLocation>
        <location evidence="2">Cell outer membrane</location>
    </subcellularLocation>
</comment>
<accession>A0ABM6FEX1</accession>
<evidence type="ECO:0000313" key="4">
    <source>
        <dbReference type="EMBL" id="AOZ10434.1"/>
    </source>
</evidence>
<dbReference type="InterPro" id="IPR002446">
    <property type="entry name" value="Lipocalin_bac"/>
</dbReference>
<dbReference type="PANTHER" id="PTHR10612">
    <property type="entry name" value="APOLIPOPROTEIN D"/>
    <property type="match status" value="1"/>
</dbReference>
<keyword evidence="2" id="KW-0472">Membrane</keyword>
<reference evidence="4 5" key="1">
    <citation type="submission" date="2016-10" db="EMBL/GenBank/DDBJ databases">
        <title>Complete genome sequences of three Cupriavidus strains isolated from various Malaysian environments.</title>
        <authorList>
            <person name="Abdullah A.A.-A."/>
            <person name="Shafie N.A.H."/>
            <person name="Lau N.S."/>
        </authorList>
    </citation>
    <scope>NUCLEOTIDE SEQUENCE [LARGE SCALE GENOMIC DNA]</scope>
    <source>
        <strain evidence="4 5">USMAA1020</strain>
    </source>
</reference>
<dbReference type="Gene3D" id="2.40.128.20">
    <property type="match status" value="1"/>
</dbReference>
<gene>
    <name evidence="4" type="ORF">BKK80_33175</name>
</gene>
<proteinExistence type="inferred from homology"/>
<dbReference type="CDD" id="cd19438">
    <property type="entry name" value="lipocalin_Blc-like"/>
    <property type="match status" value="1"/>
</dbReference>
<evidence type="ECO:0000313" key="5">
    <source>
        <dbReference type="Proteomes" id="UP000177515"/>
    </source>
</evidence>
<dbReference type="RefSeq" id="WP_071018033.1">
    <property type="nucleotide sequence ID" value="NZ_CP017755.1"/>
</dbReference>
<dbReference type="InterPro" id="IPR047202">
    <property type="entry name" value="Lipocalin_Blc-like_dom"/>
</dbReference>
<keyword evidence="2" id="KW-0998">Cell outer membrane</keyword>
<keyword evidence="2" id="KW-0449">Lipoprotein</keyword>
<feature type="domain" description="Lipocalin/cytosolic fatty-acid binding" evidence="3">
    <location>
        <begin position="38"/>
        <end position="183"/>
    </location>
</feature>
<dbReference type="PRINTS" id="PR01171">
    <property type="entry name" value="BCTLIPOCALIN"/>
</dbReference>
<comment type="subunit">
    <text evidence="2">Homodimer.</text>
</comment>
<keyword evidence="5" id="KW-1185">Reference proteome</keyword>
<dbReference type="PANTHER" id="PTHR10612:SF34">
    <property type="entry name" value="APOLIPOPROTEIN D"/>
    <property type="match status" value="1"/>
</dbReference>
<dbReference type="Pfam" id="PF08212">
    <property type="entry name" value="Lipocalin_2"/>
    <property type="match status" value="1"/>
</dbReference>
<dbReference type="Proteomes" id="UP000177515">
    <property type="component" value="Chromosome 2"/>
</dbReference>
<evidence type="ECO:0000259" key="3">
    <source>
        <dbReference type="Pfam" id="PF08212"/>
    </source>
</evidence>
<dbReference type="PIRSF" id="PIRSF036893">
    <property type="entry name" value="Lipocalin_ApoD"/>
    <property type="match status" value="1"/>
</dbReference>
<organism evidence="4 5">
    <name type="scientific">Cupriavidus malaysiensis</name>
    <dbReference type="NCBI Taxonomy" id="367825"/>
    <lineage>
        <taxon>Bacteria</taxon>
        <taxon>Pseudomonadati</taxon>
        <taxon>Pseudomonadota</taxon>
        <taxon>Betaproteobacteria</taxon>
        <taxon>Burkholderiales</taxon>
        <taxon>Burkholderiaceae</taxon>
        <taxon>Cupriavidus</taxon>
    </lineage>
</organism>
<name>A0ABM6FEX1_9BURK</name>
<comment type="similarity">
    <text evidence="1 2">Belongs to the calycin superfamily. Lipocalin family.</text>
</comment>
<sequence>MSSFRIPLLACAALLWLGPAHAAEQAAAPLQPVPALAVERYLGTWYEIARYPNPFQRECIGHATATYALAAGGKLAITNRCSNRSGGTSEADGVARQVGGAASARLQVRFAPAWLGFLPFVWGDYWVIDLDPDYTLAAVSEPKRQYLWILSRTPHVDSARLQALVERLAAQGFDIDGLESTPQD</sequence>
<comment type="function">
    <text evidence="2">Involved in the storage or transport of lipids necessary for membrane maintenance under stressful conditions. Displays a binding preference for lysophospholipids.</text>
</comment>
<dbReference type="InterPro" id="IPR022271">
    <property type="entry name" value="Lipocalin_ApoD"/>
</dbReference>
<dbReference type="EMBL" id="CP017755">
    <property type="protein sequence ID" value="AOZ10434.1"/>
    <property type="molecule type" value="Genomic_DNA"/>
</dbReference>